<dbReference type="PANTHER" id="PTHR24166:SF48">
    <property type="entry name" value="PROTEIN VAPYRIN"/>
    <property type="match status" value="1"/>
</dbReference>
<feature type="repeat" description="ANK" evidence="3">
    <location>
        <begin position="420"/>
        <end position="452"/>
    </location>
</feature>
<proteinExistence type="predicted"/>
<dbReference type="OrthoDB" id="41909at2759"/>
<accession>A0A9K3PQ72</accession>
<dbReference type="EMBL" id="JAGRRH010000016">
    <property type="protein sequence ID" value="KAG7355211.1"/>
    <property type="molecule type" value="Genomic_DNA"/>
</dbReference>
<dbReference type="PROSITE" id="PS50088">
    <property type="entry name" value="ANK_REPEAT"/>
    <property type="match status" value="1"/>
</dbReference>
<dbReference type="InterPro" id="IPR002110">
    <property type="entry name" value="Ankyrin_rpt"/>
</dbReference>
<dbReference type="Proteomes" id="UP000693970">
    <property type="component" value="Unassembled WGS sequence"/>
</dbReference>
<comment type="caution">
    <text evidence="4">The sequence shown here is derived from an EMBL/GenBank/DDBJ whole genome shotgun (WGS) entry which is preliminary data.</text>
</comment>
<dbReference type="Pfam" id="PF12796">
    <property type="entry name" value="Ank_2"/>
    <property type="match status" value="2"/>
</dbReference>
<reference evidence="4" key="1">
    <citation type="journal article" date="2021" name="Sci. Rep.">
        <title>Diploid genomic architecture of Nitzschia inconspicua, an elite biomass production diatom.</title>
        <authorList>
            <person name="Oliver A."/>
            <person name="Podell S."/>
            <person name="Pinowska A."/>
            <person name="Traller J.C."/>
            <person name="Smith S.R."/>
            <person name="McClure R."/>
            <person name="Beliaev A."/>
            <person name="Bohutskyi P."/>
            <person name="Hill E.A."/>
            <person name="Rabines A."/>
            <person name="Zheng H."/>
            <person name="Allen L.Z."/>
            <person name="Kuo A."/>
            <person name="Grigoriev I.V."/>
            <person name="Allen A.E."/>
            <person name="Hazlebeck D."/>
            <person name="Allen E.E."/>
        </authorList>
    </citation>
    <scope>NUCLEOTIDE SEQUENCE</scope>
    <source>
        <strain evidence="4">Hildebrandi</strain>
    </source>
</reference>
<name>A0A9K3PQ72_9STRA</name>
<reference evidence="4" key="2">
    <citation type="submission" date="2021-04" db="EMBL/GenBank/DDBJ databases">
        <authorList>
            <person name="Podell S."/>
        </authorList>
    </citation>
    <scope>NUCLEOTIDE SEQUENCE</scope>
    <source>
        <strain evidence="4">Hildebrandi</strain>
    </source>
</reference>
<dbReference type="AlphaFoldDB" id="A0A9K3PQ72"/>
<protein>
    <submittedName>
        <fullName evidence="4">Ankyrin repeat domain protein</fullName>
    </submittedName>
</protein>
<evidence type="ECO:0000313" key="4">
    <source>
        <dbReference type="EMBL" id="KAG7355211.1"/>
    </source>
</evidence>
<evidence type="ECO:0000313" key="5">
    <source>
        <dbReference type="Proteomes" id="UP000693970"/>
    </source>
</evidence>
<gene>
    <name evidence="4" type="ORF">IV203_004567</name>
</gene>
<dbReference type="PANTHER" id="PTHR24166">
    <property type="entry name" value="ROLLING PEBBLES, ISOFORM B"/>
    <property type="match status" value="1"/>
</dbReference>
<organism evidence="4 5">
    <name type="scientific">Nitzschia inconspicua</name>
    <dbReference type="NCBI Taxonomy" id="303405"/>
    <lineage>
        <taxon>Eukaryota</taxon>
        <taxon>Sar</taxon>
        <taxon>Stramenopiles</taxon>
        <taxon>Ochrophyta</taxon>
        <taxon>Bacillariophyta</taxon>
        <taxon>Bacillariophyceae</taxon>
        <taxon>Bacillariophycidae</taxon>
        <taxon>Bacillariales</taxon>
        <taxon>Bacillariaceae</taxon>
        <taxon>Nitzschia</taxon>
    </lineage>
</organism>
<evidence type="ECO:0000256" key="2">
    <source>
        <dbReference type="ARBA" id="ARBA00023043"/>
    </source>
</evidence>
<keyword evidence="5" id="KW-1185">Reference proteome</keyword>
<dbReference type="SMART" id="SM00248">
    <property type="entry name" value="ANK"/>
    <property type="match status" value="6"/>
</dbReference>
<dbReference type="InterPro" id="IPR050889">
    <property type="entry name" value="Dendritic_Spine_Reg/Scaffold"/>
</dbReference>
<sequence>MANQLYFVAVVTIWFVSWTRSVTTSLFLTPRIGSIPLRERQRPLLSATLANVNVGITLSTLHHPNDEPDASIVAHTKRVPFEQRTEGPRMARRMNSRFRYLYRDGSSQFQNITAMEYLSQYYSKERILEMNDTFPPLLELNVARHIHPKFRFLQQTLHILHSNTSNEDYERILSDIPPQYFGSRLEKIVAPRHAFLVHMNLPHGPELFDDEASTKWKEFVIASRKTKPFCALCNQWLKQQQQQQQYCQSNTIQREPITAKQIEAFDFLFGRGILAAARNELVQWNNTWPLQHINITSSQILRLLIDHGANPLERDIRGTTVLHWASGTGNLEAVQELLKHFPKGLLETTERDGATPLHWAAAGANSKEFGTGGHVHVCQYLLSECTRQRRSQQIDDNKKIPKQDDAPPTAKQLVNQLTKDRNSPLMWAAWSASLDTVKLLIRHRAEWDLANQNGCTVAHWAASGGSLEVCQYLHDVVGVDFFVPNHGGNTPLTHAVAFGRTEIARWLKELSSTSTGNGNHHDLIAAQLAEDFVRWDSDRSEHDKLQRRKILELFQEEYWDLGKGDDDDEEEVVVDEDEMC</sequence>
<evidence type="ECO:0000256" key="1">
    <source>
        <dbReference type="ARBA" id="ARBA00022737"/>
    </source>
</evidence>
<keyword evidence="2 3" id="KW-0040">ANK repeat</keyword>
<evidence type="ECO:0000256" key="3">
    <source>
        <dbReference type="PROSITE-ProRule" id="PRU00023"/>
    </source>
</evidence>
<keyword evidence="1" id="KW-0677">Repeat</keyword>